<name>A0ACD3ABP1_9AGAR</name>
<gene>
    <name evidence="1" type="ORF">BDN72DRAFT_337884</name>
</gene>
<protein>
    <submittedName>
        <fullName evidence="1">Uncharacterized protein</fullName>
    </submittedName>
</protein>
<keyword evidence="2" id="KW-1185">Reference proteome</keyword>
<reference evidence="1 2" key="1">
    <citation type="journal article" date="2019" name="Nat. Ecol. Evol.">
        <title>Megaphylogeny resolves global patterns of mushroom evolution.</title>
        <authorList>
            <person name="Varga T."/>
            <person name="Krizsan K."/>
            <person name="Foldi C."/>
            <person name="Dima B."/>
            <person name="Sanchez-Garcia M."/>
            <person name="Sanchez-Ramirez S."/>
            <person name="Szollosi G.J."/>
            <person name="Szarkandi J.G."/>
            <person name="Papp V."/>
            <person name="Albert L."/>
            <person name="Andreopoulos W."/>
            <person name="Angelini C."/>
            <person name="Antonin V."/>
            <person name="Barry K.W."/>
            <person name="Bougher N.L."/>
            <person name="Buchanan P."/>
            <person name="Buyck B."/>
            <person name="Bense V."/>
            <person name="Catcheside P."/>
            <person name="Chovatia M."/>
            <person name="Cooper J."/>
            <person name="Damon W."/>
            <person name="Desjardin D."/>
            <person name="Finy P."/>
            <person name="Geml J."/>
            <person name="Haridas S."/>
            <person name="Hughes K."/>
            <person name="Justo A."/>
            <person name="Karasinski D."/>
            <person name="Kautmanova I."/>
            <person name="Kiss B."/>
            <person name="Kocsube S."/>
            <person name="Kotiranta H."/>
            <person name="LaButti K.M."/>
            <person name="Lechner B.E."/>
            <person name="Liimatainen K."/>
            <person name="Lipzen A."/>
            <person name="Lukacs Z."/>
            <person name="Mihaltcheva S."/>
            <person name="Morgado L.N."/>
            <person name="Niskanen T."/>
            <person name="Noordeloos M.E."/>
            <person name="Ohm R.A."/>
            <person name="Ortiz-Santana B."/>
            <person name="Ovrebo C."/>
            <person name="Racz N."/>
            <person name="Riley R."/>
            <person name="Savchenko A."/>
            <person name="Shiryaev A."/>
            <person name="Soop K."/>
            <person name="Spirin V."/>
            <person name="Szebenyi C."/>
            <person name="Tomsovsky M."/>
            <person name="Tulloss R.E."/>
            <person name="Uehling J."/>
            <person name="Grigoriev I.V."/>
            <person name="Vagvolgyi C."/>
            <person name="Papp T."/>
            <person name="Martin F.M."/>
            <person name="Miettinen O."/>
            <person name="Hibbett D.S."/>
            <person name="Nagy L.G."/>
        </authorList>
    </citation>
    <scope>NUCLEOTIDE SEQUENCE [LARGE SCALE GENOMIC DNA]</scope>
    <source>
        <strain evidence="1 2">NL-1719</strain>
    </source>
</reference>
<proteinExistence type="predicted"/>
<sequence>MTTTTTTIPQIAAVDPQARKAPDEEIAQLFEQISILPEDVMRIIFIYAHFNDTGGSAALRLSWVSRGWRELALSTRQLWATITSTNLGWIQAAISRAGDMDLRINLNITKPPQDHRFLILLIENLPRTQQLSMFVDDGFRVELITPAVHSPSFSRLERIHLKGVSIPAEFFPGALPALKVINLRLCEIDWNWLPLMPKLTSLTVDNPYQQIEVGKLVQFLRGTPNIRHISLSKAMLEPDSVSPIRSHRFQLGNLDYIYFHKVWLDAAVELFRSIQIPNTAKGSFDLYADLALDPFSIMDSFVDCRTALPSSSSLIIYILGRIQRIYLDDISYTLRFSLPVLSPIISAVRRCVSFSSLETVTLEGNVGGDMDPAEFNQVFRSFTSVPSLSLGGGFTTLFLYSIVQQNEGFSRRSSRTPSLVGDAGSPVLLVFHGLKTLTLGEGLLSLEEGTDLKPLAEWLRYQKNEGVELTSLVISTTEPPADVKSELEGLVDEVVWNG</sequence>
<evidence type="ECO:0000313" key="1">
    <source>
        <dbReference type="EMBL" id="TFK63090.1"/>
    </source>
</evidence>
<accession>A0ACD3ABP1</accession>
<evidence type="ECO:0000313" key="2">
    <source>
        <dbReference type="Proteomes" id="UP000308600"/>
    </source>
</evidence>
<dbReference type="Proteomes" id="UP000308600">
    <property type="component" value="Unassembled WGS sequence"/>
</dbReference>
<dbReference type="EMBL" id="ML208540">
    <property type="protein sequence ID" value="TFK63090.1"/>
    <property type="molecule type" value="Genomic_DNA"/>
</dbReference>
<organism evidence="1 2">
    <name type="scientific">Pluteus cervinus</name>
    <dbReference type="NCBI Taxonomy" id="181527"/>
    <lineage>
        <taxon>Eukaryota</taxon>
        <taxon>Fungi</taxon>
        <taxon>Dikarya</taxon>
        <taxon>Basidiomycota</taxon>
        <taxon>Agaricomycotina</taxon>
        <taxon>Agaricomycetes</taxon>
        <taxon>Agaricomycetidae</taxon>
        <taxon>Agaricales</taxon>
        <taxon>Pluteineae</taxon>
        <taxon>Pluteaceae</taxon>
        <taxon>Pluteus</taxon>
    </lineage>
</organism>